<dbReference type="STRING" id="947033.Lste_2628"/>
<accession>A0A0W0ZKS0</accession>
<evidence type="ECO:0000256" key="3">
    <source>
        <dbReference type="ARBA" id="ARBA00023163"/>
    </source>
</evidence>
<dbReference type="PATRIC" id="fig|947033.5.peg.2790"/>
<keyword evidence="3" id="KW-0804">Transcription</keyword>
<dbReference type="AlphaFoldDB" id="A0A0W0ZKS0"/>
<protein>
    <submittedName>
        <fullName evidence="5">Transcriptional activator FtrA</fullName>
    </submittedName>
</protein>
<dbReference type="EMBL" id="LNYY01000019">
    <property type="protein sequence ID" value="KTD69470.1"/>
    <property type="molecule type" value="Genomic_DNA"/>
</dbReference>
<evidence type="ECO:0000313" key="6">
    <source>
        <dbReference type="Proteomes" id="UP000054926"/>
    </source>
</evidence>
<dbReference type="GO" id="GO:0003700">
    <property type="term" value="F:DNA-binding transcription factor activity"/>
    <property type="evidence" value="ECO:0007669"/>
    <property type="project" value="InterPro"/>
</dbReference>
<evidence type="ECO:0000256" key="2">
    <source>
        <dbReference type="ARBA" id="ARBA00023125"/>
    </source>
</evidence>
<reference evidence="5 6" key="1">
    <citation type="submission" date="2015-11" db="EMBL/GenBank/DDBJ databases">
        <title>Genomic analysis of 38 Legionella species identifies large and diverse effector repertoires.</title>
        <authorList>
            <person name="Burstein D."/>
            <person name="Amaro F."/>
            <person name="Zusman T."/>
            <person name="Lifshitz Z."/>
            <person name="Cohen O."/>
            <person name="Gilbert J.A."/>
            <person name="Pupko T."/>
            <person name="Shuman H.A."/>
            <person name="Segal G."/>
        </authorList>
    </citation>
    <scope>NUCLEOTIDE SEQUENCE [LARGE SCALE GENOMIC DNA]</scope>
    <source>
        <strain evidence="5 6">IMVS3376</strain>
    </source>
</reference>
<evidence type="ECO:0000313" key="5">
    <source>
        <dbReference type="EMBL" id="KTD69470.1"/>
    </source>
</evidence>
<dbReference type="Pfam" id="PF20240">
    <property type="entry name" value="DUF6597"/>
    <property type="match status" value="1"/>
</dbReference>
<dbReference type="PANTHER" id="PTHR46796">
    <property type="entry name" value="HTH-TYPE TRANSCRIPTIONAL ACTIVATOR RHAS-RELATED"/>
    <property type="match status" value="1"/>
</dbReference>
<evidence type="ECO:0000259" key="4">
    <source>
        <dbReference type="PROSITE" id="PS01124"/>
    </source>
</evidence>
<sequence>MIKSHQNLPIHPALTPYVKSIDIELFNPNTTADALSYRVLPDFFVVLGFQCGGSLYILEQDTKRQLFHCGISGMQTQYRIFQPETVDTKTVLVTLYPWSINAFFREDAYQFTNQALGLTEIIKRSSVLDIQEQLNPITEPSELACMVQRFLLNLLKTNKAQLPPPAIINLAQQFPCLDTTISVEQLAKKYAMSKRSLERKLKSMIGISPKQFLRLSQFRQALQQIQNGTHWEYLIDHLNYYDQAHIINSFKQFSGFTPGQFHAAHIALSTKI</sequence>
<dbReference type="Gene3D" id="1.10.10.60">
    <property type="entry name" value="Homeodomain-like"/>
    <property type="match status" value="1"/>
</dbReference>
<keyword evidence="1" id="KW-0805">Transcription regulation</keyword>
<dbReference type="SMART" id="SM00342">
    <property type="entry name" value="HTH_ARAC"/>
    <property type="match status" value="1"/>
</dbReference>
<feature type="domain" description="HTH araC/xylS-type" evidence="4">
    <location>
        <begin position="169"/>
        <end position="264"/>
    </location>
</feature>
<dbReference type="PANTHER" id="PTHR46796:SF13">
    <property type="entry name" value="HTH-TYPE TRANSCRIPTIONAL ACTIVATOR RHAS"/>
    <property type="match status" value="1"/>
</dbReference>
<dbReference type="InterPro" id="IPR050204">
    <property type="entry name" value="AraC_XylS_family_regulators"/>
</dbReference>
<dbReference type="GO" id="GO:0043565">
    <property type="term" value="F:sequence-specific DNA binding"/>
    <property type="evidence" value="ECO:0007669"/>
    <property type="project" value="InterPro"/>
</dbReference>
<keyword evidence="6" id="KW-1185">Reference proteome</keyword>
<dbReference type="Proteomes" id="UP000054926">
    <property type="component" value="Unassembled WGS sequence"/>
</dbReference>
<evidence type="ECO:0000256" key="1">
    <source>
        <dbReference type="ARBA" id="ARBA00023015"/>
    </source>
</evidence>
<name>A0A0W0ZKS0_9GAMM</name>
<dbReference type="InterPro" id="IPR018060">
    <property type="entry name" value="HTH_AraC"/>
</dbReference>
<dbReference type="RefSeq" id="WP_058511406.1">
    <property type="nucleotide sequence ID" value="NZ_LNYY01000019.1"/>
</dbReference>
<organism evidence="5 6">
    <name type="scientific">Legionella steelei</name>
    <dbReference type="NCBI Taxonomy" id="947033"/>
    <lineage>
        <taxon>Bacteria</taxon>
        <taxon>Pseudomonadati</taxon>
        <taxon>Pseudomonadota</taxon>
        <taxon>Gammaproteobacteria</taxon>
        <taxon>Legionellales</taxon>
        <taxon>Legionellaceae</taxon>
        <taxon>Legionella</taxon>
    </lineage>
</organism>
<proteinExistence type="predicted"/>
<dbReference type="InterPro" id="IPR046532">
    <property type="entry name" value="DUF6597"/>
</dbReference>
<comment type="caution">
    <text evidence="5">The sequence shown here is derived from an EMBL/GenBank/DDBJ whole genome shotgun (WGS) entry which is preliminary data.</text>
</comment>
<gene>
    <name evidence="5" type="ORF">Lste_2628</name>
</gene>
<dbReference type="PROSITE" id="PS01124">
    <property type="entry name" value="HTH_ARAC_FAMILY_2"/>
    <property type="match status" value="1"/>
</dbReference>
<keyword evidence="2" id="KW-0238">DNA-binding</keyword>
<dbReference type="Pfam" id="PF12833">
    <property type="entry name" value="HTH_18"/>
    <property type="match status" value="1"/>
</dbReference>